<dbReference type="InParanoid" id="A0A1Y1UJB0"/>
<comment type="caution">
    <text evidence="2">The sequence shown here is derived from an EMBL/GenBank/DDBJ whole genome shotgun (WGS) entry which is preliminary data.</text>
</comment>
<dbReference type="AlphaFoldDB" id="A0A1Y1UJB0"/>
<dbReference type="EMBL" id="NBSH01000005">
    <property type="protein sequence ID" value="ORX37584.1"/>
    <property type="molecule type" value="Genomic_DNA"/>
</dbReference>
<dbReference type="Proteomes" id="UP000193218">
    <property type="component" value="Unassembled WGS sequence"/>
</dbReference>
<evidence type="ECO:0000313" key="3">
    <source>
        <dbReference type="Proteomes" id="UP000193218"/>
    </source>
</evidence>
<reference evidence="2 3" key="1">
    <citation type="submission" date="2017-03" db="EMBL/GenBank/DDBJ databases">
        <title>Widespread Adenine N6-methylation of Active Genes in Fungi.</title>
        <authorList>
            <consortium name="DOE Joint Genome Institute"/>
            <person name="Mondo S.J."/>
            <person name="Dannebaum R.O."/>
            <person name="Kuo R.C."/>
            <person name="Louie K.B."/>
            <person name="Bewick A.J."/>
            <person name="Labutti K."/>
            <person name="Haridas S."/>
            <person name="Kuo A."/>
            <person name="Salamov A."/>
            <person name="Ahrendt S.R."/>
            <person name="Lau R."/>
            <person name="Bowen B.P."/>
            <person name="Lipzen A."/>
            <person name="Sullivan W."/>
            <person name="Andreopoulos W.B."/>
            <person name="Clum A."/>
            <person name="Lindquist E."/>
            <person name="Daum C."/>
            <person name="Northen T.R."/>
            <person name="Ramamoorthy G."/>
            <person name="Schmitz R.J."/>
            <person name="Gryganskyi A."/>
            <person name="Culley D."/>
            <person name="Magnuson J."/>
            <person name="James T.Y."/>
            <person name="O'Malley M.A."/>
            <person name="Stajich J.E."/>
            <person name="Spatafora J.W."/>
            <person name="Visel A."/>
            <person name="Grigoriev I.V."/>
        </authorList>
    </citation>
    <scope>NUCLEOTIDE SEQUENCE [LARGE SCALE GENOMIC DNA]</scope>
    <source>
        <strain evidence="2 3">NRRL Y-17943</strain>
    </source>
</reference>
<feature type="region of interest" description="Disordered" evidence="1">
    <location>
        <begin position="138"/>
        <end position="158"/>
    </location>
</feature>
<name>A0A1Y1UJB0_9TREE</name>
<keyword evidence="3" id="KW-1185">Reference proteome</keyword>
<accession>A0A1Y1UJB0</accession>
<organism evidence="2 3">
    <name type="scientific">Kockovaella imperatae</name>
    <dbReference type="NCBI Taxonomy" id="4999"/>
    <lineage>
        <taxon>Eukaryota</taxon>
        <taxon>Fungi</taxon>
        <taxon>Dikarya</taxon>
        <taxon>Basidiomycota</taxon>
        <taxon>Agaricomycotina</taxon>
        <taxon>Tremellomycetes</taxon>
        <taxon>Tremellales</taxon>
        <taxon>Cuniculitremaceae</taxon>
        <taxon>Kockovaella</taxon>
    </lineage>
</organism>
<gene>
    <name evidence="2" type="ORF">BD324DRAFT_386418</name>
</gene>
<sequence length="225" mass="24066">MIQAEIIICTDQTSSPIEAFGADATSQETIELILREFQDLRPELNSNGIDTQVYTDKINTAVTNWASLAPEQTKASAMDISRGLADVVLSVAKTVNSGTSISRGSILNLGALTNNCLDLLAFDDPSLVRKVDPGRFTHAGLDDASLRPQTNGDNGVSEEGVVDQNELVLRYLVDFKAVANASDGDLSGVPRWEVPTGPDGLRPSWAQTLIATGDRLLQEPEPSNA</sequence>
<dbReference type="GeneID" id="33554453"/>
<dbReference type="RefSeq" id="XP_021871571.1">
    <property type="nucleotide sequence ID" value="XM_022012645.1"/>
</dbReference>
<protein>
    <submittedName>
        <fullName evidence="2">Uncharacterized protein</fullName>
    </submittedName>
</protein>
<evidence type="ECO:0000256" key="1">
    <source>
        <dbReference type="SAM" id="MobiDB-lite"/>
    </source>
</evidence>
<evidence type="ECO:0000313" key="2">
    <source>
        <dbReference type="EMBL" id="ORX37584.1"/>
    </source>
</evidence>
<proteinExistence type="predicted"/>